<dbReference type="Proteomes" id="UP000319980">
    <property type="component" value="Unassembled WGS sequence"/>
</dbReference>
<reference evidence="1 2" key="1">
    <citation type="journal article" date="2008" name="Int. J. Syst. Evol. Microbiol.">
        <title>Luteimonas marina sp. nov., isolated from seawater.</title>
        <authorList>
            <person name="Baik K.S."/>
            <person name="Park S.C."/>
            <person name="Kim M.S."/>
            <person name="Kim E.M."/>
            <person name="Park C."/>
            <person name="Chun J."/>
            <person name="Seong C.N."/>
        </authorList>
    </citation>
    <scope>NUCLEOTIDE SEQUENCE [LARGE SCALE GENOMIC DNA]</scope>
    <source>
        <strain evidence="1 2">FR1330</strain>
    </source>
</reference>
<comment type="caution">
    <text evidence="1">The sequence shown here is derived from an EMBL/GenBank/DDBJ whole genome shotgun (WGS) entry which is preliminary data.</text>
</comment>
<evidence type="ECO:0000313" key="2">
    <source>
        <dbReference type="Proteomes" id="UP000319980"/>
    </source>
</evidence>
<dbReference type="AlphaFoldDB" id="A0A5C5UDB8"/>
<gene>
    <name evidence="1" type="ORF">FQY83_02945</name>
</gene>
<accession>A0A5C5UDB8</accession>
<keyword evidence="2" id="KW-1185">Reference proteome</keyword>
<name>A0A5C5UDB8_9GAMM</name>
<dbReference type="EMBL" id="VOHK01000001">
    <property type="protein sequence ID" value="TWT23602.1"/>
    <property type="molecule type" value="Genomic_DNA"/>
</dbReference>
<protein>
    <submittedName>
        <fullName evidence="1">Uncharacterized protein</fullName>
    </submittedName>
</protein>
<organism evidence="1 2">
    <name type="scientific">Luteimonas marina</name>
    <dbReference type="NCBI Taxonomy" id="488485"/>
    <lineage>
        <taxon>Bacteria</taxon>
        <taxon>Pseudomonadati</taxon>
        <taxon>Pseudomonadota</taxon>
        <taxon>Gammaproteobacteria</taxon>
        <taxon>Lysobacterales</taxon>
        <taxon>Lysobacteraceae</taxon>
        <taxon>Luteimonas</taxon>
    </lineage>
</organism>
<evidence type="ECO:0000313" key="1">
    <source>
        <dbReference type="EMBL" id="TWT23602.1"/>
    </source>
</evidence>
<sequence length="69" mass="7643">MSYQARIGDAIRLGNLWAEPGEITHVEIEHGFGCRKIPCTCHPRITAVVGDEIRVIGTGGAILERWRKS</sequence>
<dbReference type="RefSeq" id="WP_146384878.1">
    <property type="nucleotide sequence ID" value="NZ_VOHK01000001.1"/>
</dbReference>
<proteinExistence type="predicted"/>